<proteinExistence type="predicted"/>
<reference evidence="1 2" key="1">
    <citation type="journal article" date="2016" name="Int. J. Syst. Evol. Microbiol.">
        <title>Resolving the Complexity of Human Skin Metagenomes Using Single-Molecule Sequencing.</title>
        <authorList>
            <consortium name="NISC Comparative Sequencing Program"/>
            <person name="Tsai Y.C."/>
            <person name="Conlan S."/>
            <person name="Deming C."/>
            <person name="Segre J.A."/>
            <person name="Kong H.H."/>
            <person name="Korlach J."/>
            <person name="Oh J."/>
        </authorList>
    </citation>
    <scope>NUCLEOTIDE SEQUENCE [LARGE SCALE GENOMIC DNA]</scope>
    <source>
        <strain evidence="1 2">1B08</strain>
    </source>
</reference>
<sequence>MLSFKYLPNIFEYFLVLPVSHVRGAFGYFREFFFPNSIKAYQD</sequence>
<comment type="caution">
    <text evidence="1">The sequence shown here is derived from an EMBL/GenBank/DDBJ whole genome shotgun (WGS) entry which is preliminary data.</text>
</comment>
<name>A0ABR5V7K9_9CORY</name>
<evidence type="ECO:0000313" key="2">
    <source>
        <dbReference type="Proteomes" id="UP000070339"/>
    </source>
</evidence>
<keyword evidence="2" id="KW-1185">Reference proteome</keyword>
<dbReference type="EMBL" id="LTEB01000032">
    <property type="protein sequence ID" value="KXU17524.1"/>
    <property type="molecule type" value="Genomic_DNA"/>
</dbReference>
<accession>A0ABR5V7K9</accession>
<evidence type="ECO:0000313" key="1">
    <source>
        <dbReference type="EMBL" id="KXU17524.1"/>
    </source>
</evidence>
<organism evidence="1 2">
    <name type="scientific">Corynebacterium simulans</name>
    <dbReference type="NCBI Taxonomy" id="146827"/>
    <lineage>
        <taxon>Bacteria</taxon>
        <taxon>Bacillati</taxon>
        <taxon>Actinomycetota</taxon>
        <taxon>Actinomycetes</taxon>
        <taxon>Mycobacteriales</taxon>
        <taxon>Corynebacteriaceae</taxon>
        <taxon>Corynebacterium</taxon>
    </lineage>
</organism>
<dbReference type="Proteomes" id="UP000070339">
    <property type="component" value="Unassembled WGS sequence"/>
</dbReference>
<protein>
    <submittedName>
        <fullName evidence="1">Uncharacterized protein</fullName>
    </submittedName>
</protein>
<gene>
    <name evidence="1" type="ORF">WM41_1793</name>
</gene>